<evidence type="ECO:0000256" key="2">
    <source>
        <dbReference type="ARBA" id="ARBA00023315"/>
    </source>
</evidence>
<dbReference type="InterPro" id="IPR000182">
    <property type="entry name" value="GNAT_dom"/>
</dbReference>
<organism evidence="4 5">
    <name type="scientific">Streptomyces albospinus</name>
    <dbReference type="NCBI Taxonomy" id="285515"/>
    <lineage>
        <taxon>Bacteria</taxon>
        <taxon>Bacillati</taxon>
        <taxon>Actinomycetota</taxon>
        <taxon>Actinomycetes</taxon>
        <taxon>Kitasatosporales</taxon>
        <taxon>Streptomycetaceae</taxon>
        <taxon>Streptomyces</taxon>
    </lineage>
</organism>
<dbReference type="InterPro" id="IPR050832">
    <property type="entry name" value="Bact_Acetyltransf"/>
</dbReference>
<dbReference type="EMBL" id="BMRP01000035">
    <property type="protein sequence ID" value="GGU90047.1"/>
    <property type="molecule type" value="Genomic_DNA"/>
</dbReference>
<gene>
    <name evidence="4" type="ORF">GCM10010211_65770</name>
</gene>
<dbReference type="CDD" id="cd04301">
    <property type="entry name" value="NAT_SF"/>
    <property type="match status" value="1"/>
</dbReference>
<keyword evidence="5" id="KW-1185">Reference proteome</keyword>
<reference evidence="5" key="1">
    <citation type="journal article" date="2019" name="Int. J. Syst. Evol. Microbiol.">
        <title>The Global Catalogue of Microorganisms (GCM) 10K type strain sequencing project: providing services to taxonomists for standard genome sequencing and annotation.</title>
        <authorList>
            <consortium name="The Broad Institute Genomics Platform"/>
            <consortium name="The Broad Institute Genome Sequencing Center for Infectious Disease"/>
            <person name="Wu L."/>
            <person name="Ma J."/>
        </authorList>
    </citation>
    <scope>NUCLEOTIDE SEQUENCE [LARGE SCALE GENOMIC DNA]</scope>
    <source>
        <strain evidence="5">JCM 3399</strain>
    </source>
</reference>
<evidence type="ECO:0000256" key="1">
    <source>
        <dbReference type="ARBA" id="ARBA00022679"/>
    </source>
</evidence>
<dbReference type="InterPro" id="IPR016181">
    <property type="entry name" value="Acyl_CoA_acyltransferase"/>
</dbReference>
<keyword evidence="1" id="KW-0808">Transferase</keyword>
<comment type="caution">
    <text evidence="4">The sequence shown here is derived from an EMBL/GenBank/DDBJ whole genome shotgun (WGS) entry which is preliminary data.</text>
</comment>
<proteinExistence type="predicted"/>
<keyword evidence="2" id="KW-0012">Acyltransferase</keyword>
<dbReference type="Gene3D" id="3.40.630.30">
    <property type="match status" value="1"/>
</dbReference>
<accession>A0ABQ2VLG8</accession>
<sequence>MSADHAFIVRPGTATDIEEALTILNTADARRSGRSPCAGESRDRMRPRLAGPDAFFFVAQRTDGNPIGVAAGLSGRQDGGVGPTIPGLCHISMVAVRPEHWGEGVGKHLVQALLSHGRALGYTRFQLFTHVDNTRAQRLYEGVGFARTGRTAVSDGGEGIVHYLWVPHQLP</sequence>
<name>A0ABQ2VLG8_9ACTN</name>
<evidence type="ECO:0000313" key="4">
    <source>
        <dbReference type="EMBL" id="GGU90047.1"/>
    </source>
</evidence>
<feature type="domain" description="N-acetyltransferase" evidence="3">
    <location>
        <begin position="7"/>
        <end position="167"/>
    </location>
</feature>
<evidence type="ECO:0000259" key="3">
    <source>
        <dbReference type="PROSITE" id="PS51186"/>
    </source>
</evidence>
<evidence type="ECO:0000313" key="5">
    <source>
        <dbReference type="Proteomes" id="UP000654471"/>
    </source>
</evidence>
<dbReference type="SUPFAM" id="SSF55729">
    <property type="entry name" value="Acyl-CoA N-acyltransferases (Nat)"/>
    <property type="match status" value="1"/>
</dbReference>
<dbReference type="PANTHER" id="PTHR43877">
    <property type="entry name" value="AMINOALKYLPHOSPHONATE N-ACETYLTRANSFERASE-RELATED-RELATED"/>
    <property type="match status" value="1"/>
</dbReference>
<protein>
    <recommendedName>
        <fullName evidence="3">N-acetyltransferase domain-containing protein</fullName>
    </recommendedName>
</protein>
<dbReference type="Pfam" id="PF00583">
    <property type="entry name" value="Acetyltransf_1"/>
    <property type="match status" value="1"/>
</dbReference>
<dbReference type="RefSeq" id="WP_189306216.1">
    <property type="nucleotide sequence ID" value="NZ_BMRP01000035.1"/>
</dbReference>
<dbReference type="Proteomes" id="UP000654471">
    <property type="component" value="Unassembled WGS sequence"/>
</dbReference>
<dbReference type="PROSITE" id="PS51186">
    <property type="entry name" value="GNAT"/>
    <property type="match status" value="1"/>
</dbReference>